<keyword evidence="9" id="KW-0479">Metal-binding</keyword>
<evidence type="ECO:0000256" key="21">
    <source>
        <dbReference type="ARBA" id="ARBA00023268"/>
    </source>
</evidence>
<dbReference type="InterPro" id="IPR026851">
    <property type="entry name" value="Dna2/JHS1_DEXXQ-box"/>
</dbReference>
<evidence type="ECO:0000256" key="12">
    <source>
        <dbReference type="ARBA" id="ARBA00022763"/>
    </source>
</evidence>
<feature type="domain" description="DNA2/NAM7 helicase helicase" evidence="25">
    <location>
        <begin position="739"/>
        <end position="835"/>
    </location>
</feature>
<dbReference type="GO" id="GO:0016887">
    <property type="term" value="F:ATP hydrolysis activity"/>
    <property type="evidence" value="ECO:0007669"/>
    <property type="project" value="RHEA"/>
</dbReference>
<evidence type="ECO:0000256" key="5">
    <source>
        <dbReference type="ARBA" id="ARBA00021516"/>
    </source>
</evidence>
<keyword evidence="8" id="KW-0540">Nuclease</keyword>
<dbReference type="GO" id="GO:0005634">
    <property type="term" value="C:nucleus"/>
    <property type="evidence" value="ECO:0007669"/>
    <property type="project" value="UniProtKB-SubCell"/>
</dbReference>
<organism evidence="27 28">
    <name type="scientific">Moniliophthora roreri</name>
    <name type="common">Frosty pod rot fungus</name>
    <name type="synonym">Monilia roreri</name>
    <dbReference type="NCBI Taxonomy" id="221103"/>
    <lineage>
        <taxon>Eukaryota</taxon>
        <taxon>Fungi</taxon>
        <taxon>Dikarya</taxon>
        <taxon>Basidiomycota</taxon>
        <taxon>Agaricomycotina</taxon>
        <taxon>Agaricomycetes</taxon>
        <taxon>Agaricomycetidae</taxon>
        <taxon>Agaricales</taxon>
        <taxon>Marasmiineae</taxon>
        <taxon>Marasmiaceae</taxon>
        <taxon>Moniliophthora</taxon>
    </lineage>
</organism>
<keyword evidence="10" id="KW-0547">Nucleotide-binding</keyword>
<evidence type="ECO:0000259" key="26">
    <source>
        <dbReference type="Pfam" id="PF13087"/>
    </source>
</evidence>
<dbReference type="Gene3D" id="3.90.320.10">
    <property type="match status" value="1"/>
</dbReference>
<evidence type="ECO:0000256" key="19">
    <source>
        <dbReference type="ARBA" id="ARBA00023204"/>
    </source>
</evidence>
<evidence type="ECO:0000256" key="18">
    <source>
        <dbReference type="ARBA" id="ARBA00023125"/>
    </source>
</evidence>
<feature type="domain" description="DNA replication factor Dna2 N-terminal" evidence="24">
    <location>
        <begin position="153"/>
        <end position="365"/>
    </location>
</feature>
<feature type="compositionally biased region" description="Basic and acidic residues" evidence="23">
    <location>
        <begin position="1173"/>
        <end position="1194"/>
    </location>
</feature>
<dbReference type="InterPro" id="IPR041679">
    <property type="entry name" value="DNA2/NAM7-like_C"/>
</dbReference>
<evidence type="ECO:0000259" key="25">
    <source>
        <dbReference type="Pfam" id="PF13086"/>
    </source>
</evidence>
<keyword evidence="17" id="KW-0411">Iron-sulfur</keyword>
<dbReference type="PANTHER" id="PTHR43788:SF8">
    <property type="entry name" value="DNA-BINDING PROTEIN SMUBP-2"/>
    <property type="match status" value="1"/>
</dbReference>
<keyword evidence="7" id="KW-0235">DNA replication</keyword>
<accession>A0A0W0FUJ7</accession>
<dbReference type="EC" id="3.6.4.12" evidence="4"/>
<evidence type="ECO:0000256" key="2">
    <source>
        <dbReference type="ARBA" id="ARBA00004123"/>
    </source>
</evidence>
<evidence type="ECO:0000256" key="8">
    <source>
        <dbReference type="ARBA" id="ARBA00022722"/>
    </source>
</evidence>
<feature type="domain" description="DNA2/NAM7 helicase helicase" evidence="25">
    <location>
        <begin position="842"/>
        <end position="907"/>
    </location>
</feature>
<evidence type="ECO:0000256" key="14">
    <source>
        <dbReference type="ARBA" id="ARBA00022806"/>
    </source>
</evidence>
<evidence type="ECO:0000256" key="23">
    <source>
        <dbReference type="SAM" id="MobiDB-lite"/>
    </source>
</evidence>
<keyword evidence="21" id="KW-0511">Multifunctional enzyme</keyword>
<keyword evidence="20" id="KW-0539">Nucleus</keyword>
<dbReference type="eggNOG" id="KOG1805">
    <property type="taxonomic scope" value="Eukaryota"/>
</dbReference>
<gene>
    <name evidence="27" type="ORF">WG66_7349</name>
</gene>
<keyword evidence="11" id="KW-0255">Endonuclease</keyword>
<comment type="subcellular location">
    <subcellularLocation>
        <location evidence="2">Nucleus</location>
    </subcellularLocation>
</comment>
<dbReference type="InterPro" id="IPR011604">
    <property type="entry name" value="PDDEXK-like_dom_sf"/>
</dbReference>
<dbReference type="EMBL" id="LATX01001611">
    <property type="protein sequence ID" value="KTB40067.1"/>
    <property type="molecule type" value="Genomic_DNA"/>
</dbReference>
<dbReference type="FunFam" id="3.40.50.300:FF:000789">
    <property type="entry name" value="DNA replication ATP-dependent helicase/nuclease DNA2"/>
    <property type="match status" value="1"/>
</dbReference>
<reference evidence="27 28" key="1">
    <citation type="submission" date="2015-12" db="EMBL/GenBank/DDBJ databases">
        <title>Draft genome sequence of Moniliophthora roreri, the causal agent of frosty pod rot of cacao.</title>
        <authorList>
            <person name="Aime M.C."/>
            <person name="Diaz-Valderrama J.R."/>
            <person name="Kijpornyongpan T."/>
            <person name="Phillips-Mora W."/>
        </authorList>
    </citation>
    <scope>NUCLEOTIDE SEQUENCE [LARGE SCALE GENOMIC DNA]</scope>
    <source>
        <strain evidence="27 28">MCA 2952</strain>
    </source>
</reference>
<feature type="region of interest" description="Disordered" evidence="23">
    <location>
        <begin position="33"/>
        <end position="68"/>
    </location>
</feature>
<keyword evidence="18" id="KW-0238">DNA-binding</keyword>
<dbReference type="Proteomes" id="UP000054988">
    <property type="component" value="Unassembled WGS sequence"/>
</dbReference>
<evidence type="ECO:0000313" key="27">
    <source>
        <dbReference type="EMBL" id="KTB40067.1"/>
    </source>
</evidence>
<dbReference type="GO" id="GO:0046872">
    <property type="term" value="F:metal ion binding"/>
    <property type="evidence" value="ECO:0007669"/>
    <property type="project" value="UniProtKB-KW"/>
</dbReference>
<dbReference type="GO" id="GO:0051539">
    <property type="term" value="F:4 iron, 4 sulfur cluster binding"/>
    <property type="evidence" value="ECO:0007669"/>
    <property type="project" value="UniProtKB-KW"/>
</dbReference>
<dbReference type="CDD" id="cd18808">
    <property type="entry name" value="SF1_C_Upf1"/>
    <property type="match status" value="1"/>
</dbReference>
<evidence type="ECO:0000256" key="3">
    <source>
        <dbReference type="ARBA" id="ARBA00007913"/>
    </source>
</evidence>
<dbReference type="Gene3D" id="3.40.50.300">
    <property type="entry name" value="P-loop containing nucleotide triphosphate hydrolases"/>
    <property type="match status" value="2"/>
</dbReference>
<dbReference type="AlphaFoldDB" id="A0A0W0FUJ7"/>
<evidence type="ECO:0000256" key="1">
    <source>
        <dbReference type="ARBA" id="ARBA00001966"/>
    </source>
</evidence>
<protein>
    <recommendedName>
        <fullName evidence="5">DNA replication ATP-dependent helicase/nuclease DNA2</fullName>
        <ecNumber evidence="4">3.6.4.12</ecNumber>
    </recommendedName>
</protein>
<dbReference type="SUPFAM" id="SSF52540">
    <property type="entry name" value="P-loop containing nucleoside triphosphate hydrolases"/>
    <property type="match status" value="1"/>
</dbReference>
<dbReference type="GO" id="GO:0006260">
    <property type="term" value="P:DNA replication"/>
    <property type="evidence" value="ECO:0007669"/>
    <property type="project" value="UniProtKB-KW"/>
</dbReference>
<comment type="caution">
    <text evidence="27">The sequence shown here is derived from an EMBL/GenBank/DDBJ whole genome shotgun (WGS) entry which is preliminary data.</text>
</comment>
<dbReference type="Pfam" id="PF08696">
    <property type="entry name" value="Dna2"/>
    <property type="match status" value="1"/>
</dbReference>
<dbReference type="PANTHER" id="PTHR43788">
    <property type="entry name" value="DNA2/NAM7 HELICASE FAMILY MEMBER"/>
    <property type="match status" value="1"/>
</dbReference>
<keyword evidence="14" id="KW-0347">Helicase</keyword>
<dbReference type="InterPro" id="IPR050534">
    <property type="entry name" value="Coronavir_polyprotein_1ab"/>
</dbReference>
<evidence type="ECO:0000256" key="13">
    <source>
        <dbReference type="ARBA" id="ARBA00022801"/>
    </source>
</evidence>
<dbReference type="GO" id="GO:0004519">
    <property type="term" value="F:endonuclease activity"/>
    <property type="evidence" value="ECO:0007669"/>
    <property type="project" value="UniProtKB-KW"/>
</dbReference>
<dbReference type="GO" id="GO:0043139">
    <property type="term" value="F:5'-3' DNA helicase activity"/>
    <property type="evidence" value="ECO:0007669"/>
    <property type="project" value="TreeGrafter"/>
</dbReference>
<comment type="similarity">
    <text evidence="3">Belongs to the DNA2/NAM7 helicase family.</text>
</comment>
<evidence type="ECO:0000256" key="11">
    <source>
        <dbReference type="ARBA" id="ARBA00022759"/>
    </source>
</evidence>
<dbReference type="InterPro" id="IPR027417">
    <property type="entry name" value="P-loop_NTPase"/>
</dbReference>
<keyword evidence="16" id="KW-0408">Iron</keyword>
<comment type="catalytic activity">
    <reaction evidence="22">
        <text>ATP + H2O = ADP + phosphate + H(+)</text>
        <dbReference type="Rhea" id="RHEA:13065"/>
        <dbReference type="ChEBI" id="CHEBI:15377"/>
        <dbReference type="ChEBI" id="CHEBI:15378"/>
        <dbReference type="ChEBI" id="CHEBI:30616"/>
        <dbReference type="ChEBI" id="CHEBI:43474"/>
        <dbReference type="ChEBI" id="CHEBI:456216"/>
        <dbReference type="EC" id="3.6.4.12"/>
    </reaction>
</comment>
<dbReference type="GO" id="GO:0003677">
    <property type="term" value="F:DNA binding"/>
    <property type="evidence" value="ECO:0007669"/>
    <property type="project" value="UniProtKB-KW"/>
</dbReference>
<evidence type="ECO:0000256" key="16">
    <source>
        <dbReference type="ARBA" id="ARBA00023004"/>
    </source>
</evidence>
<name>A0A0W0FUJ7_MONRR</name>
<keyword evidence="19" id="KW-0234">DNA repair</keyword>
<dbReference type="Pfam" id="PF13086">
    <property type="entry name" value="AAA_11"/>
    <property type="match status" value="2"/>
</dbReference>
<evidence type="ECO:0000256" key="7">
    <source>
        <dbReference type="ARBA" id="ARBA00022705"/>
    </source>
</evidence>
<dbReference type="InterPro" id="IPR014808">
    <property type="entry name" value="DNA_replication_fac_Dna2_N"/>
</dbReference>
<evidence type="ECO:0000256" key="9">
    <source>
        <dbReference type="ARBA" id="ARBA00022723"/>
    </source>
</evidence>
<dbReference type="InterPro" id="IPR047187">
    <property type="entry name" value="SF1_C_Upf1"/>
</dbReference>
<sequence>MSSSAARSRSEAEEVAFMKELLSEMDDSFWNAVPSPDPSPVKSKKKMARSVPRTPVKPHKHVPVKLAPPSSSRVKVFSATSDEIDADALMQGVEDWDWDMNFEISPKKKSPGKPAASKLTAQARETCTRCTVDTVSEVKFQSKLSKQLLVRVDNTGEHRSVILQDDWVTTDVRSGDTVNILGDFTPQSPSSSSVTLSITISTKSNTIILHPDILLTATALSTAAHCRRKALLSGLVRSSTDVSPALVWGHMLHTVFQTCLSSKRWDDVWLDEQIDGAVRANLMDLVRINMDVEQAKREVKARAKGIQTFFDRYLSIEPKSEAVLSNTRAGRNQSALLAISEVLDIEEDIWSPTYGLKGKLDATVETTISESNFLSPKPTLVHGPKPFEIKTGRSNGLMEHRAQTMLYTLLAQERYGIDVTSGLLYYTQSEEVVQVPTSRNELRGLIIARNEIAAYMKRRHVDADIKPSGSGSITAISQEPFLPPTIDDERTCKRCYSLDTCMLYRKAVEDVVDNNSPIADVYSLKTSHLTPSQAAFFKDWEHLLSLEEQDISRFRKELWTMGAAEREAKGRCFSSMVLDPSLAPRVTGVGARDGKIHSFTYRFVRAPSAAPTSLLNGFLDVNDAVTVSVEPHLIALARGFIVSLNATEVTIGADHDLSLPHIRARLAAFTPSSPPNIVFRIDRDELHGGMGRVRNNLAQMFYADGDIRRLELVVDLRKPVFEDVSSLVLPPSVFRHSEHLNPNQQEAMKQVLRARDYALILGMPGTGKTTVIAAMIKTLVEMGKTVLLTSYTHSAVDTILMKLKDESEFGILRLGNVDKVHPDVRKFTLSARRQATTVEQLEHQLTTPSVVATTALSIDHALFSRRQFDYCIVDEASQITLPTCLGPLRFADKFVLVGDHFQLPPLVRNPRARKGGLDVSLFRRLSDFHPHAIVDLAYQYRMNSDIMDLSNKLIYSDRLRCGSEEIANRGLVLPDRSFLIGLHQETGACCAPDCWIERLMSESCKAVFVDTDLVPCFESKVGDLVQNEGEARIVHQIAETLVKSGIQPDQMGIISVYRQQIKLLAEKLRVHDGIEFMTADKSQGRDKDCIIISLVRSNNNGFIGELVKDWRRMNVSFTRARSKLIIIGSRKTLAGAELLNEFFKLMEDKGWILQLPPRADVVHSGSFPSGNKRSAEGITEKENPLEEQPQKRLRRVEEDVLTRSRPILKDLVNDAK</sequence>
<keyword evidence="15" id="KW-0067">ATP-binding</keyword>
<proteinExistence type="inferred from homology"/>
<evidence type="ECO:0000256" key="17">
    <source>
        <dbReference type="ARBA" id="ARBA00023014"/>
    </source>
</evidence>
<dbReference type="CDD" id="cd22318">
    <property type="entry name" value="DNA2_N-like"/>
    <property type="match status" value="1"/>
</dbReference>
<dbReference type="GO" id="GO:0017116">
    <property type="term" value="F:single-stranded DNA helicase activity"/>
    <property type="evidence" value="ECO:0007669"/>
    <property type="project" value="InterPro"/>
</dbReference>
<keyword evidence="12" id="KW-0227">DNA damage</keyword>
<keyword evidence="13" id="KW-0378">Hydrolase</keyword>
<evidence type="ECO:0000256" key="15">
    <source>
        <dbReference type="ARBA" id="ARBA00022840"/>
    </source>
</evidence>
<evidence type="ECO:0000256" key="6">
    <source>
        <dbReference type="ARBA" id="ARBA00022485"/>
    </source>
</evidence>
<evidence type="ECO:0000256" key="22">
    <source>
        <dbReference type="ARBA" id="ARBA00047995"/>
    </source>
</evidence>
<evidence type="ECO:0000256" key="10">
    <source>
        <dbReference type="ARBA" id="ARBA00022741"/>
    </source>
</evidence>
<dbReference type="Pfam" id="PF13087">
    <property type="entry name" value="AAA_12"/>
    <property type="match status" value="1"/>
</dbReference>
<evidence type="ECO:0000256" key="4">
    <source>
        <dbReference type="ARBA" id="ARBA00012551"/>
    </source>
</evidence>
<dbReference type="GO" id="GO:0006281">
    <property type="term" value="P:DNA repair"/>
    <property type="evidence" value="ECO:0007669"/>
    <property type="project" value="UniProtKB-KW"/>
</dbReference>
<dbReference type="CDD" id="cd18041">
    <property type="entry name" value="DEXXQc_DNA2"/>
    <property type="match status" value="1"/>
</dbReference>
<feature type="region of interest" description="Disordered" evidence="23">
    <location>
        <begin position="1163"/>
        <end position="1194"/>
    </location>
</feature>
<feature type="domain" description="DNA2/NAM7 helicase-like C-terminal" evidence="26">
    <location>
        <begin position="917"/>
        <end position="1130"/>
    </location>
</feature>
<dbReference type="FunFam" id="3.40.50.300:FF:001170">
    <property type="entry name" value="DNA replication helicase Dna2"/>
    <property type="match status" value="1"/>
</dbReference>
<evidence type="ECO:0000259" key="24">
    <source>
        <dbReference type="Pfam" id="PF08696"/>
    </source>
</evidence>
<evidence type="ECO:0000256" key="20">
    <source>
        <dbReference type="ARBA" id="ARBA00023242"/>
    </source>
</evidence>
<keyword evidence="6" id="KW-0004">4Fe-4S</keyword>
<dbReference type="InterPro" id="IPR041677">
    <property type="entry name" value="DNA2/NAM7_AAA_11"/>
</dbReference>
<dbReference type="GO" id="GO:0005524">
    <property type="term" value="F:ATP binding"/>
    <property type="evidence" value="ECO:0007669"/>
    <property type="project" value="UniProtKB-KW"/>
</dbReference>
<evidence type="ECO:0000313" key="28">
    <source>
        <dbReference type="Proteomes" id="UP000054988"/>
    </source>
</evidence>
<comment type="cofactor">
    <cofactor evidence="1">
        <name>[4Fe-4S] cluster</name>
        <dbReference type="ChEBI" id="CHEBI:49883"/>
    </cofactor>
</comment>